<dbReference type="InterPro" id="IPR003653">
    <property type="entry name" value="Peptidase_C48_C"/>
</dbReference>
<dbReference type="Pfam" id="PF02902">
    <property type="entry name" value="Peptidase_C48"/>
    <property type="match status" value="2"/>
</dbReference>
<evidence type="ECO:0000256" key="5">
    <source>
        <dbReference type="SAM" id="MobiDB-lite"/>
    </source>
</evidence>
<dbReference type="InterPro" id="IPR038765">
    <property type="entry name" value="Papain-like_cys_pep_sf"/>
</dbReference>
<dbReference type="SUPFAM" id="SSF54001">
    <property type="entry name" value="Cysteine proteinases"/>
    <property type="match status" value="2"/>
</dbReference>
<keyword evidence="2 7" id="KW-0645">Protease</keyword>
<evidence type="ECO:0000256" key="4">
    <source>
        <dbReference type="ARBA" id="ARBA00022807"/>
    </source>
</evidence>
<dbReference type="GO" id="GO:0005634">
    <property type="term" value="C:nucleus"/>
    <property type="evidence" value="ECO:0007669"/>
    <property type="project" value="TreeGrafter"/>
</dbReference>
<organism evidence="7 8">
    <name type="scientific">Artemisia annua</name>
    <name type="common">Sweet wormwood</name>
    <dbReference type="NCBI Taxonomy" id="35608"/>
    <lineage>
        <taxon>Eukaryota</taxon>
        <taxon>Viridiplantae</taxon>
        <taxon>Streptophyta</taxon>
        <taxon>Embryophyta</taxon>
        <taxon>Tracheophyta</taxon>
        <taxon>Spermatophyta</taxon>
        <taxon>Magnoliopsida</taxon>
        <taxon>eudicotyledons</taxon>
        <taxon>Gunneridae</taxon>
        <taxon>Pentapetalae</taxon>
        <taxon>asterids</taxon>
        <taxon>campanulids</taxon>
        <taxon>Asterales</taxon>
        <taxon>Asteraceae</taxon>
        <taxon>Asteroideae</taxon>
        <taxon>Anthemideae</taxon>
        <taxon>Artemisiinae</taxon>
        <taxon>Artemisia</taxon>
    </lineage>
</organism>
<dbReference type="Proteomes" id="UP000245207">
    <property type="component" value="Unassembled WGS sequence"/>
</dbReference>
<gene>
    <name evidence="7" type="ORF">CTI12_AA604480</name>
</gene>
<feature type="compositionally biased region" description="Basic and acidic residues" evidence="5">
    <location>
        <begin position="194"/>
        <end position="203"/>
    </location>
</feature>
<dbReference type="GO" id="GO:0016926">
    <property type="term" value="P:protein desumoylation"/>
    <property type="evidence" value="ECO:0007669"/>
    <property type="project" value="TreeGrafter"/>
</dbReference>
<feature type="domain" description="Ubiquitin-like protease family profile" evidence="6">
    <location>
        <begin position="936"/>
        <end position="1094"/>
    </location>
</feature>
<comment type="caution">
    <text evidence="7">The sequence shown here is derived from an EMBL/GenBank/DDBJ whole genome shotgun (WGS) entry which is preliminary data.</text>
</comment>
<dbReference type="AlphaFoldDB" id="A0A2U1KGT3"/>
<accession>A0A2U1KGT3</accession>
<dbReference type="GO" id="GO:0016929">
    <property type="term" value="F:deSUMOylase activity"/>
    <property type="evidence" value="ECO:0007669"/>
    <property type="project" value="TreeGrafter"/>
</dbReference>
<feature type="compositionally biased region" description="Basic and acidic residues" evidence="5">
    <location>
        <begin position="168"/>
        <end position="181"/>
    </location>
</feature>
<evidence type="ECO:0000259" key="6">
    <source>
        <dbReference type="Pfam" id="PF02902"/>
    </source>
</evidence>
<evidence type="ECO:0000313" key="8">
    <source>
        <dbReference type="Proteomes" id="UP000245207"/>
    </source>
</evidence>
<reference evidence="7 8" key="1">
    <citation type="journal article" date="2018" name="Mol. Plant">
        <title>The genome of Artemisia annua provides insight into the evolution of Asteraceae family and artemisinin biosynthesis.</title>
        <authorList>
            <person name="Shen Q."/>
            <person name="Zhang L."/>
            <person name="Liao Z."/>
            <person name="Wang S."/>
            <person name="Yan T."/>
            <person name="Shi P."/>
            <person name="Liu M."/>
            <person name="Fu X."/>
            <person name="Pan Q."/>
            <person name="Wang Y."/>
            <person name="Lv Z."/>
            <person name="Lu X."/>
            <person name="Zhang F."/>
            <person name="Jiang W."/>
            <person name="Ma Y."/>
            <person name="Chen M."/>
            <person name="Hao X."/>
            <person name="Li L."/>
            <person name="Tang Y."/>
            <person name="Lv G."/>
            <person name="Zhou Y."/>
            <person name="Sun X."/>
            <person name="Brodelius P.E."/>
            <person name="Rose J.K.C."/>
            <person name="Tang K."/>
        </authorList>
    </citation>
    <scope>NUCLEOTIDE SEQUENCE [LARGE SCALE GENOMIC DNA]</scope>
    <source>
        <strain evidence="8">cv. Huhao1</strain>
        <tissue evidence="7">Leaf</tissue>
    </source>
</reference>
<keyword evidence="4" id="KW-0788">Thiol protease</keyword>
<feature type="region of interest" description="Disordered" evidence="5">
    <location>
        <begin position="168"/>
        <end position="203"/>
    </location>
</feature>
<proteinExistence type="inferred from homology"/>
<dbReference type="PANTHER" id="PTHR12606:SF136">
    <property type="entry name" value="ULP1 PROTEASE FAMILY PROTEIN"/>
    <property type="match status" value="1"/>
</dbReference>
<dbReference type="GO" id="GO:0006508">
    <property type="term" value="P:proteolysis"/>
    <property type="evidence" value="ECO:0007669"/>
    <property type="project" value="UniProtKB-KW"/>
</dbReference>
<evidence type="ECO:0000256" key="3">
    <source>
        <dbReference type="ARBA" id="ARBA00022801"/>
    </source>
</evidence>
<sequence length="1144" mass="132352">MGLKSKAKKRKLRTGRRVSITISLSDNEESNTNKRKKVFHDPTAKTSKSKVNQLLILIRFRTIAPFFIKMNCNYVHGIDCELEKGIQQHPGNKEIECIRLLWKEKFTKKASKEIEGGKETEQERVCGTVDSGMEFVVSETLRETYKETEADKEMEVFFQKSDAQKNIDDQHGASGLKDKVLQKNGESRVLQKSSESRDWEKHSKISALTPITLSSFDEQLDPAKDACTEKESSSEIVPYDGPCFDKVLMPTPQEPILEEPLTFRRISKKLRLPRKMEKEKEPVKDASSFDCPSFDLGLTPTPPDVNIDAVVEPMVEITNEQNEKLTLMAEKANEQETTNTTSPVAVLPVSFVKPNAIERKRKDVDKGKMPKKTSEIEPVRNKRLVKLTTTMKSPFKDRFVKLGVKCSQDEELLFDCIFSSTKEPCDFVFSTENGFALIRGIIESLYPGITLHVEVINVWSQICNFDERLRNPISMRRLFCHTGMMNEKYLNEKMSLEMLLAFNDNMENVLKSANVENISDIDLVFFPVLLEKSHYYLVVFNLKTPKIEIIDNSKNGSEADMKERYGLSLKKLRKYFLLYLGVKDHPRLELLKKVACNRLLMSWRTEENCIDCGVFMMRHMETYMGYTSAKNWKCGLKDEGPEQQNQIYELRKKYLSKILRSDINIKRSLVLDELEEYRRLPSDAKENLKNNRDIIQKYMDFQKKSKCTDLVKYSKLKERRAKEQESTSTTLSLVKNAPSFDAPSFDLGLTPTPPDADIKYQGMSTTNQITEVVAPMVANENLKLLAEKTNEQEPTTTKSPFAAPPLSFAMPSTSIITPTIESKRIVKPSETVKSPFLDRFVKLGDKCSQYDELLFNCMSLSTKNPCDFLFQTKNGFYIMRGEIESLYPGITVRAGVINGWSYVCNYEERLRSSDSMRRLFCHAGMISERMLKETYIVKAQTEFMENMTIVMKNANVDKISDIDMVFFPILLEKKHYYLIVFNLKTPKIELLDKNKSGSDVALEERYGETFRMMIRLFLGYLAFVEHPKFYSLRKVVCKRLEMSWRTEDNCIDSGVFLMRHMETYMGSALKNWKCGFKNEELNQQNQIYELRKKYTSKILKSDINVNKKNVLYEVDEYRYKPNDVKDKLLKTRFMRIQKRVSTMP</sequence>
<name>A0A2U1KGT3_ARTAN</name>
<protein>
    <submittedName>
        <fullName evidence="7">Ulp1 protease family, C-terminal catalytic domain-containing protein</fullName>
    </submittedName>
</protein>
<dbReference type="EMBL" id="PKPP01019017">
    <property type="protein sequence ID" value="PWA35976.1"/>
    <property type="molecule type" value="Genomic_DNA"/>
</dbReference>
<evidence type="ECO:0000313" key="7">
    <source>
        <dbReference type="EMBL" id="PWA35976.1"/>
    </source>
</evidence>
<comment type="similarity">
    <text evidence="1">Belongs to the peptidase C48 family.</text>
</comment>
<keyword evidence="8" id="KW-1185">Reference proteome</keyword>
<keyword evidence="3" id="KW-0378">Hydrolase</keyword>
<dbReference type="PANTHER" id="PTHR12606">
    <property type="entry name" value="SENTRIN/SUMO-SPECIFIC PROTEASE"/>
    <property type="match status" value="1"/>
</dbReference>
<dbReference type="Gene3D" id="3.40.395.10">
    <property type="entry name" value="Adenoviral Proteinase, Chain A"/>
    <property type="match status" value="2"/>
</dbReference>
<feature type="domain" description="Ubiquitin-like protease family profile" evidence="6">
    <location>
        <begin position="511"/>
        <end position="637"/>
    </location>
</feature>
<evidence type="ECO:0000256" key="2">
    <source>
        <dbReference type="ARBA" id="ARBA00022670"/>
    </source>
</evidence>
<evidence type="ECO:0000256" key="1">
    <source>
        <dbReference type="ARBA" id="ARBA00005234"/>
    </source>
</evidence>